<accession>A0A139WRW8</accession>
<dbReference type="PANTHER" id="PTHR34475">
    <property type="match status" value="1"/>
</dbReference>
<dbReference type="InterPro" id="IPR050400">
    <property type="entry name" value="Bact_Cytoskel_RodZ"/>
</dbReference>
<keyword evidence="4" id="KW-0238">DNA-binding</keyword>
<dbReference type="Gene3D" id="1.10.260.40">
    <property type="entry name" value="lambda repressor-like DNA-binding domains"/>
    <property type="match status" value="1"/>
</dbReference>
<feature type="compositionally biased region" description="Low complexity" evidence="1">
    <location>
        <begin position="211"/>
        <end position="224"/>
    </location>
</feature>
<reference evidence="4 5" key="1">
    <citation type="journal article" date="2013" name="Genome Biol. Evol.">
        <title>Genomes of Stigonematalean cyanobacteria (subsection V) and the evolution of oxygenic photosynthesis from prokaryotes to plastids.</title>
        <authorList>
            <person name="Dagan T."/>
            <person name="Roettger M."/>
            <person name="Stucken K."/>
            <person name="Landan G."/>
            <person name="Koch R."/>
            <person name="Major P."/>
            <person name="Gould S.B."/>
            <person name="Goremykin V.V."/>
            <person name="Rippka R."/>
            <person name="Tandeau de Marsac N."/>
            <person name="Gugger M."/>
            <person name="Lockhart P.J."/>
            <person name="Allen J.F."/>
            <person name="Brune I."/>
            <person name="Maus I."/>
            <person name="Puhler A."/>
            <person name="Martin W.F."/>
        </authorList>
    </citation>
    <scope>NUCLEOTIDE SEQUENCE [LARGE SCALE GENOMIC DNA]</scope>
    <source>
        <strain evidence="4 5">PCC 7110</strain>
    </source>
</reference>
<dbReference type="Pfam" id="PF13413">
    <property type="entry name" value="HTH_25"/>
    <property type="match status" value="1"/>
</dbReference>
<name>A0A139WRW8_9CYAN</name>
<feature type="compositionally biased region" description="Low complexity" evidence="1">
    <location>
        <begin position="190"/>
        <end position="204"/>
    </location>
</feature>
<keyword evidence="2" id="KW-0812">Transmembrane</keyword>
<keyword evidence="2" id="KW-1133">Transmembrane helix</keyword>
<evidence type="ECO:0000256" key="1">
    <source>
        <dbReference type="SAM" id="MobiDB-lite"/>
    </source>
</evidence>
<evidence type="ECO:0000259" key="3">
    <source>
        <dbReference type="Pfam" id="PF13464"/>
    </source>
</evidence>
<keyword evidence="2" id="KW-0472">Membrane</keyword>
<gene>
    <name evidence="4" type="ORF">WA1_08250</name>
</gene>
<dbReference type="InterPro" id="IPR010982">
    <property type="entry name" value="Lambda_DNA-bd_dom_sf"/>
</dbReference>
<evidence type="ECO:0000256" key="2">
    <source>
        <dbReference type="SAM" id="Phobius"/>
    </source>
</evidence>
<dbReference type="EMBL" id="ANNX02000052">
    <property type="protein sequence ID" value="KYC35147.1"/>
    <property type="molecule type" value="Genomic_DNA"/>
</dbReference>
<keyword evidence="5" id="KW-1185">Reference proteome</keyword>
<dbReference type="Pfam" id="PF13464">
    <property type="entry name" value="RodZ_C"/>
    <property type="match status" value="1"/>
</dbReference>
<protein>
    <submittedName>
        <fullName evidence="4">DNA-binding protein</fullName>
    </submittedName>
</protein>
<organism evidence="4 5">
    <name type="scientific">Scytonema hofmannii PCC 7110</name>
    <dbReference type="NCBI Taxonomy" id="128403"/>
    <lineage>
        <taxon>Bacteria</taxon>
        <taxon>Bacillati</taxon>
        <taxon>Cyanobacteriota</taxon>
        <taxon>Cyanophyceae</taxon>
        <taxon>Nostocales</taxon>
        <taxon>Scytonemataceae</taxon>
        <taxon>Scytonema</taxon>
    </lineage>
</organism>
<feature type="region of interest" description="Disordered" evidence="1">
    <location>
        <begin position="154"/>
        <end position="224"/>
    </location>
</feature>
<feature type="transmembrane region" description="Helical" evidence="2">
    <location>
        <begin position="114"/>
        <end position="137"/>
    </location>
</feature>
<evidence type="ECO:0000313" key="5">
    <source>
        <dbReference type="Proteomes" id="UP000076925"/>
    </source>
</evidence>
<proteinExistence type="predicted"/>
<dbReference type="GO" id="GO:0003677">
    <property type="term" value="F:DNA binding"/>
    <property type="evidence" value="ECO:0007669"/>
    <property type="project" value="UniProtKB-KW"/>
</dbReference>
<dbReference type="PANTHER" id="PTHR34475:SF1">
    <property type="entry name" value="CYTOSKELETON PROTEIN RODZ"/>
    <property type="match status" value="1"/>
</dbReference>
<sequence>MSKKEEKTVKLSSKAQEEQLKEVVAHLRQVREERSIRIDELAAYTRIRPVFLQALEEGRFEELPEPVYVQGFVRHYGDAIGLDGTSIAQDFASICSPPPEPSQDDGELDKKSNIYIPLAVPYILLLVAASFGLFYILNPPRSSESFSQKKISSKVVSDPSPKTFPVAQQTASPIPTPRGSLAPTSRASQTDVTATTNVTPTPTVSSRGAIAPTPTASPSAEATSPVEVQIELQDESWLRVQVDGKTEFEGTLTKGERKSWTAQKELVIRSGNAGAVMVSTNNQQPTPLGSLGTVKQVKYTSEVTNSQ</sequence>
<dbReference type="AlphaFoldDB" id="A0A139WRW8"/>
<evidence type="ECO:0000313" key="4">
    <source>
        <dbReference type="EMBL" id="KYC35147.1"/>
    </source>
</evidence>
<comment type="caution">
    <text evidence="4">The sequence shown here is derived from an EMBL/GenBank/DDBJ whole genome shotgun (WGS) entry which is preliminary data.</text>
</comment>
<dbReference type="InterPro" id="IPR025194">
    <property type="entry name" value="RodZ-like_C"/>
</dbReference>
<dbReference type="Proteomes" id="UP000076925">
    <property type="component" value="Unassembled WGS sequence"/>
</dbReference>
<feature type="domain" description="Cytoskeleton protein RodZ-like C-terminal" evidence="3">
    <location>
        <begin position="230"/>
        <end position="297"/>
    </location>
</feature>
<dbReference type="STRING" id="128403.WA1_08250"/>